<dbReference type="Pfam" id="PF08245">
    <property type="entry name" value="Mur_ligase_M"/>
    <property type="match status" value="1"/>
</dbReference>
<dbReference type="UniPathway" id="UPA00219"/>
<dbReference type="InterPro" id="IPR003323">
    <property type="entry name" value="OTU_dom"/>
</dbReference>
<evidence type="ECO:0000256" key="3">
    <source>
        <dbReference type="ARBA" id="ARBA00022490"/>
    </source>
</evidence>
<dbReference type="NCBIfam" id="TIGR01087">
    <property type="entry name" value="murD"/>
    <property type="match status" value="1"/>
</dbReference>
<dbReference type="HAMAP" id="MF_00639">
    <property type="entry name" value="MurD"/>
    <property type="match status" value="1"/>
</dbReference>
<dbReference type="InterPro" id="IPR036565">
    <property type="entry name" value="Mur-like_cat_sf"/>
</dbReference>
<feature type="transmembrane region" description="Helical" evidence="7">
    <location>
        <begin position="519"/>
        <end position="540"/>
    </location>
</feature>
<dbReference type="InterPro" id="IPR047947">
    <property type="entry name" value="OTU4_OTU"/>
</dbReference>
<dbReference type="InterPro" id="IPR013221">
    <property type="entry name" value="Mur_ligase_cen"/>
</dbReference>
<evidence type="ECO:0000256" key="4">
    <source>
        <dbReference type="ARBA" id="ARBA00022598"/>
    </source>
</evidence>
<protein>
    <recommendedName>
        <fullName evidence="8">OTU domain-containing protein</fullName>
    </recommendedName>
</protein>
<evidence type="ECO:0000256" key="6">
    <source>
        <dbReference type="ARBA" id="ARBA00022840"/>
    </source>
</evidence>
<comment type="pathway">
    <text evidence="2">Cell wall biogenesis; peptidoglycan biosynthesis.</text>
</comment>
<proteinExistence type="inferred from homology"/>
<evidence type="ECO:0000256" key="5">
    <source>
        <dbReference type="ARBA" id="ARBA00022741"/>
    </source>
</evidence>
<dbReference type="CDD" id="cd22760">
    <property type="entry name" value="OTU_plant_OTU4-like"/>
    <property type="match status" value="1"/>
</dbReference>
<dbReference type="InterPro" id="IPR036615">
    <property type="entry name" value="Mur_ligase_C_dom_sf"/>
</dbReference>
<dbReference type="FunFam" id="3.90.70.80:FF:000007">
    <property type="entry name" value="OTU domain-containing protein"/>
    <property type="match status" value="1"/>
</dbReference>
<keyword evidence="7" id="KW-0812">Transmembrane</keyword>
<evidence type="ECO:0000256" key="1">
    <source>
        <dbReference type="ARBA" id="ARBA00004496"/>
    </source>
</evidence>
<evidence type="ECO:0000259" key="8">
    <source>
        <dbReference type="PROSITE" id="PS50802"/>
    </source>
</evidence>
<keyword evidence="4" id="KW-0436">Ligase</keyword>
<dbReference type="SUPFAM" id="SSF51984">
    <property type="entry name" value="MurCD N-terminal domain"/>
    <property type="match status" value="1"/>
</dbReference>
<feature type="domain" description="OTU" evidence="8">
    <location>
        <begin position="767"/>
        <end position="905"/>
    </location>
</feature>
<gene>
    <name evidence="9" type="ORF">FNV43_RR16515</name>
</gene>
<keyword evidence="7" id="KW-0472">Membrane</keyword>
<dbReference type="InterPro" id="IPR038765">
    <property type="entry name" value="Papain-like_cys_pep_sf"/>
</dbReference>
<keyword evidence="3" id="KW-0963">Cytoplasm</keyword>
<keyword evidence="5" id="KW-0547">Nucleotide-binding</keyword>
<keyword evidence="10" id="KW-1185">Reference proteome</keyword>
<evidence type="ECO:0000256" key="2">
    <source>
        <dbReference type="ARBA" id="ARBA00004752"/>
    </source>
</evidence>
<evidence type="ECO:0000313" key="9">
    <source>
        <dbReference type="EMBL" id="KAF3442599.1"/>
    </source>
</evidence>
<accession>A0A8K0GYY8</accession>
<dbReference type="Pfam" id="PF02875">
    <property type="entry name" value="Mur_ligase_C"/>
    <property type="match status" value="1"/>
</dbReference>
<dbReference type="Gene3D" id="3.90.190.20">
    <property type="entry name" value="Mur ligase, C-terminal domain"/>
    <property type="match status" value="1"/>
</dbReference>
<dbReference type="SUPFAM" id="SSF53244">
    <property type="entry name" value="MurD-like peptide ligases, peptide-binding domain"/>
    <property type="match status" value="1"/>
</dbReference>
<comment type="caution">
    <text evidence="9">The sequence shown here is derived from an EMBL/GenBank/DDBJ whole genome shotgun (WGS) entry which is preliminary data.</text>
</comment>
<dbReference type="Gene3D" id="3.90.70.80">
    <property type="match status" value="1"/>
</dbReference>
<dbReference type="GO" id="GO:0005737">
    <property type="term" value="C:cytoplasm"/>
    <property type="evidence" value="ECO:0007669"/>
    <property type="project" value="UniProtKB-SubCell"/>
</dbReference>
<dbReference type="Pfam" id="PF02338">
    <property type="entry name" value="OTU"/>
    <property type="match status" value="1"/>
</dbReference>
<sequence length="914" mass="100191">MGDLYTVKLQFPNNGCQKPIFRHKSNRSAKRLLHKTIRACTQTQDLRGQSVAVIGLGKSGQAAARLALARGASVVAIDRNENLSLLEQDPLFEMHSGDLRTILGHYDGNLLNSADRVIVSPGVPLDNYGLSSLWHSGKLVMSELDFAAEILPESIKILAVTGTNGKSTVVTFAGQMLRELGFEAYVGGNLGNPLSEAAFQCLASPSLKPKFQVAVVEVSSYQLEIPNKYFCPSVAVVLNLTPDHLERHGTMRNYAMTKCRLFSQMSNPKLGLLPFGNQHLDEAIAERMNEVNLAWIGASPGVKIDMEAKVASFEVPAVGIVSQLQLGTLKAMGTHNYHNAAVAALSVMGLNVGVDVEAIGSTVEKLRPPPHRMQILCKDVHGVTWVDDSKATNVEATYAGLMGLKRQKSVILLGGIAKVLDGQESNGFEQLVEPLNYHRCVITFGSSGTLIQTTLSNNGLSIPCIRVANLMDAVNYARRMAKPGDAVVLSPGCASFDEFRNFEHRGMVFQELARSQQNLVVLQLSKSLYVALCACFFILVELNQVKDRVLQVPFTGFFLCIDAFFFCTPGYAIMIVCPTISTCAKSVVYFSSNIQTQMGSKICTVISRGPSSSCCFRVYPGNSKTKYASLSVSKNRSSVIGQTSRRKFVSSCFSEERSSSWFLSLKRLVNSGWPQRRQFKISMTGQGMSMRLLVPKQGKLPKVNFNAGPISWSLRCASAGLICGLSICYSCSKPIYAKAASNEKDEEDDCDSSYIKFSHGKKVYTDYSIIGIPGDGRCLFRSVAHGACLRSGKPAPSGSLQRELADDLRAMVADEFIKRRKETEWFVEGDFDTYVSQIRKPHVWGGEPELFIASHVLQMPITVYMYDEDAGGLISIAEYGQEYGKENPIRLLYHGFGHYDALQIPGKSSGRSRL</sequence>
<dbReference type="AlphaFoldDB" id="A0A8K0GYY8"/>
<dbReference type="InterPro" id="IPR004101">
    <property type="entry name" value="Mur_ligase_C"/>
</dbReference>
<keyword evidence="6" id="KW-0067">ATP-binding</keyword>
<feature type="transmembrane region" description="Helical" evidence="7">
    <location>
        <begin position="552"/>
        <end position="576"/>
    </location>
</feature>
<dbReference type="GO" id="GO:0005524">
    <property type="term" value="F:ATP binding"/>
    <property type="evidence" value="ECO:0007669"/>
    <property type="project" value="UniProtKB-KW"/>
</dbReference>
<dbReference type="PROSITE" id="PS50802">
    <property type="entry name" value="OTU"/>
    <property type="match status" value="1"/>
</dbReference>
<organism evidence="9 10">
    <name type="scientific">Rhamnella rubrinervis</name>
    <dbReference type="NCBI Taxonomy" id="2594499"/>
    <lineage>
        <taxon>Eukaryota</taxon>
        <taxon>Viridiplantae</taxon>
        <taxon>Streptophyta</taxon>
        <taxon>Embryophyta</taxon>
        <taxon>Tracheophyta</taxon>
        <taxon>Spermatophyta</taxon>
        <taxon>Magnoliopsida</taxon>
        <taxon>eudicotyledons</taxon>
        <taxon>Gunneridae</taxon>
        <taxon>Pentapetalae</taxon>
        <taxon>rosids</taxon>
        <taxon>fabids</taxon>
        <taxon>Rosales</taxon>
        <taxon>Rhamnaceae</taxon>
        <taxon>rhamnoid group</taxon>
        <taxon>Rhamneae</taxon>
        <taxon>Rhamnella</taxon>
    </lineage>
</organism>
<evidence type="ECO:0000256" key="7">
    <source>
        <dbReference type="SAM" id="Phobius"/>
    </source>
</evidence>
<dbReference type="Pfam" id="PF21799">
    <property type="entry name" value="MurD-like_N"/>
    <property type="match status" value="1"/>
</dbReference>
<reference evidence="9" key="1">
    <citation type="submission" date="2020-03" db="EMBL/GenBank/DDBJ databases">
        <title>A high-quality chromosome-level genome assembly of a woody plant with both climbing and erect habits, Rhamnella rubrinervis.</title>
        <authorList>
            <person name="Lu Z."/>
            <person name="Yang Y."/>
            <person name="Zhu X."/>
            <person name="Sun Y."/>
        </authorList>
    </citation>
    <scope>NUCLEOTIDE SEQUENCE</scope>
    <source>
        <strain evidence="9">BYM</strain>
        <tissue evidence="9">Leaf</tissue>
    </source>
</reference>
<comment type="subcellular location">
    <subcellularLocation>
        <location evidence="1">Cytoplasm</location>
    </subcellularLocation>
</comment>
<dbReference type="OrthoDB" id="2017201at2759"/>
<dbReference type="Gene3D" id="3.40.50.720">
    <property type="entry name" value="NAD(P)-binding Rossmann-like Domain"/>
    <property type="match status" value="1"/>
</dbReference>
<dbReference type="GO" id="GO:0008764">
    <property type="term" value="F:UDP-N-acetylmuramoylalanine-D-glutamate ligase activity"/>
    <property type="evidence" value="ECO:0007669"/>
    <property type="project" value="UniProtKB-EC"/>
</dbReference>
<evidence type="ECO:0000313" key="10">
    <source>
        <dbReference type="Proteomes" id="UP000796880"/>
    </source>
</evidence>
<dbReference type="EMBL" id="VOIH02000007">
    <property type="protein sequence ID" value="KAF3442599.1"/>
    <property type="molecule type" value="Genomic_DNA"/>
</dbReference>
<dbReference type="Gene3D" id="3.40.1190.10">
    <property type="entry name" value="Mur-like, catalytic domain"/>
    <property type="match status" value="1"/>
</dbReference>
<dbReference type="PANTHER" id="PTHR43692">
    <property type="entry name" value="UDP-N-ACETYLMURAMOYLALANINE--D-GLUTAMATE LIGASE"/>
    <property type="match status" value="1"/>
</dbReference>
<dbReference type="GO" id="GO:0008360">
    <property type="term" value="P:regulation of cell shape"/>
    <property type="evidence" value="ECO:0007669"/>
    <property type="project" value="InterPro"/>
</dbReference>
<dbReference type="PANTHER" id="PTHR43692:SF1">
    <property type="entry name" value="UDP-N-ACETYLMURAMOYLALANINE--D-GLUTAMATE LIGASE"/>
    <property type="match status" value="1"/>
</dbReference>
<dbReference type="GO" id="GO:0051301">
    <property type="term" value="P:cell division"/>
    <property type="evidence" value="ECO:0007669"/>
    <property type="project" value="InterPro"/>
</dbReference>
<dbReference type="Proteomes" id="UP000796880">
    <property type="component" value="Unassembled WGS sequence"/>
</dbReference>
<keyword evidence="7" id="KW-1133">Transmembrane helix</keyword>
<dbReference type="SUPFAM" id="SSF54001">
    <property type="entry name" value="Cysteine proteinases"/>
    <property type="match status" value="1"/>
</dbReference>
<dbReference type="SUPFAM" id="SSF53623">
    <property type="entry name" value="MurD-like peptide ligases, catalytic domain"/>
    <property type="match status" value="1"/>
</dbReference>
<name>A0A8K0GYY8_9ROSA</name>
<dbReference type="InterPro" id="IPR005762">
    <property type="entry name" value="MurD"/>
</dbReference>